<dbReference type="Gene3D" id="3.90.1560.10">
    <property type="entry name" value="ComB-like"/>
    <property type="match status" value="1"/>
</dbReference>
<dbReference type="EMBL" id="FONA01000011">
    <property type="protein sequence ID" value="SFE45045.1"/>
    <property type="molecule type" value="Genomic_DNA"/>
</dbReference>
<dbReference type="InParanoid" id="A0A1I2ALY6"/>
<dbReference type="InterPro" id="IPR005238">
    <property type="entry name" value="ComB-like"/>
</dbReference>
<dbReference type="PANTHER" id="PTHR37311:SF1">
    <property type="entry name" value="2-PHOSPHOSULFOLACTATE PHOSPHATASE-RELATED"/>
    <property type="match status" value="1"/>
</dbReference>
<dbReference type="FunFam" id="3.90.1560.10:FF:000001">
    <property type="entry name" value="Probable 2-phosphosulfolactate phosphatase"/>
    <property type="match status" value="1"/>
</dbReference>
<evidence type="ECO:0000256" key="2">
    <source>
        <dbReference type="ARBA" id="ARBA00009997"/>
    </source>
</evidence>
<dbReference type="GO" id="GO:0050532">
    <property type="term" value="F:2-phosphosulfolactate phosphatase activity"/>
    <property type="evidence" value="ECO:0007669"/>
    <property type="project" value="UniProtKB-UniRule"/>
</dbReference>
<evidence type="ECO:0000256" key="7">
    <source>
        <dbReference type="ARBA" id="ARBA00033711"/>
    </source>
</evidence>
<dbReference type="OrthoDB" id="4913at2"/>
<gene>
    <name evidence="8" type="primary">comB</name>
    <name evidence="9" type="ORF">SAMN05444380_111110</name>
</gene>
<keyword evidence="6 8" id="KW-0460">Magnesium</keyword>
<dbReference type="eggNOG" id="COG2045">
    <property type="taxonomic scope" value="Bacteria"/>
</dbReference>
<dbReference type="SUPFAM" id="SSF142823">
    <property type="entry name" value="ComB-like"/>
    <property type="match status" value="1"/>
</dbReference>
<dbReference type="Pfam" id="PF04029">
    <property type="entry name" value="2-ph_phosp"/>
    <property type="match status" value="1"/>
</dbReference>
<dbReference type="GO" id="GO:0050545">
    <property type="term" value="F:sulfopyruvate decarboxylase activity"/>
    <property type="evidence" value="ECO:0007669"/>
    <property type="project" value="TreeGrafter"/>
</dbReference>
<dbReference type="STRING" id="385682.SAMN05444380_111110"/>
<comment type="cofactor">
    <cofactor evidence="1 8">
        <name>Mg(2+)</name>
        <dbReference type="ChEBI" id="CHEBI:18420"/>
    </cofactor>
</comment>
<evidence type="ECO:0000256" key="5">
    <source>
        <dbReference type="ARBA" id="ARBA00022801"/>
    </source>
</evidence>
<dbReference type="GO" id="GO:0000287">
    <property type="term" value="F:magnesium ion binding"/>
    <property type="evidence" value="ECO:0007669"/>
    <property type="project" value="UniProtKB-UniRule"/>
</dbReference>
<evidence type="ECO:0000256" key="3">
    <source>
        <dbReference type="ARBA" id="ARBA00012953"/>
    </source>
</evidence>
<evidence type="ECO:0000256" key="8">
    <source>
        <dbReference type="HAMAP-Rule" id="MF_00490"/>
    </source>
</evidence>
<evidence type="ECO:0000313" key="10">
    <source>
        <dbReference type="Proteomes" id="UP000181976"/>
    </source>
</evidence>
<dbReference type="RefSeq" id="WP_010526426.1">
    <property type="nucleotide sequence ID" value="NZ_AFSL01000009.1"/>
</dbReference>
<dbReference type="AlphaFoldDB" id="A0A1I2ALY6"/>
<evidence type="ECO:0000313" key="9">
    <source>
        <dbReference type="EMBL" id="SFE45045.1"/>
    </source>
</evidence>
<keyword evidence="5 8" id="KW-0378">Hydrolase</keyword>
<dbReference type="Proteomes" id="UP000181976">
    <property type="component" value="Unassembled WGS sequence"/>
</dbReference>
<organism evidence="9 10">
    <name type="scientific">Thermophagus xiamenensis</name>
    <dbReference type="NCBI Taxonomy" id="385682"/>
    <lineage>
        <taxon>Bacteria</taxon>
        <taxon>Pseudomonadati</taxon>
        <taxon>Bacteroidota</taxon>
        <taxon>Bacteroidia</taxon>
        <taxon>Marinilabiliales</taxon>
        <taxon>Marinilabiliaceae</taxon>
        <taxon>Thermophagus</taxon>
    </lineage>
</organism>
<dbReference type="EC" id="3.1.3.71" evidence="3 8"/>
<sequence length="239" mass="26064">MNLDVIFSWSEVTPERVKGRIAVVIDVLRATSVMVTALNNGALKVIPVLTPDEAFEYKKNNGKDILLVGERHADIIEGFDFSNSPLDMSPISVTNQTVVMTTTNGTKAIRAAEEAKELYIASFLNARSTAQILAQQDDVVLIASGSNGSFTMEDTLCMGYITNLLESELGNALGLTDAALAARQLFINAQQNLLALASQGKHYRLLKSKGLDDDIRYCFSLDSINLVCYRKNGEIVALK</sequence>
<protein>
    <recommendedName>
        <fullName evidence="4 8">Probable 2-phosphosulfolactate phosphatase</fullName>
        <ecNumber evidence="3 8">3.1.3.71</ecNumber>
    </recommendedName>
</protein>
<evidence type="ECO:0000256" key="1">
    <source>
        <dbReference type="ARBA" id="ARBA00001946"/>
    </source>
</evidence>
<reference evidence="9 10" key="1">
    <citation type="submission" date="2016-10" db="EMBL/GenBank/DDBJ databases">
        <authorList>
            <person name="de Groot N.N."/>
        </authorList>
    </citation>
    <scope>NUCLEOTIDE SEQUENCE [LARGE SCALE GENOMIC DNA]</scope>
    <source>
        <strain evidence="9 10">DSM 19012</strain>
    </source>
</reference>
<comment type="catalytic activity">
    <reaction evidence="7 8">
        <text>(2R)-O-phospho-3-sulfolactate + H2O = (2R)-3-sulfolactate + phosphate</text>
        <dbReference type="Rhea" id="RHEA:23416"/>
        <dbReference type="ChEBI" id="CHEBI:15377"/>
        <dbReference type="ChEBI" id="CHEBI:15597"/>
        <dbReference type="ChEBI" id="CHEBI:43474"/>
        <dbReference type="ChEBI" id="CHEBI:58738"/>
        <dbReference type="EC" id="3.1.3.71"/>
    </reaction>
</comment>
<dbReference type="PANTHER" id="PTHR37311">
    <property type="entry name" value="2-PHOSPHOSULFOLACTATE PHOSPHATASE-RELATED"/>
    <property type="match status" value="1"/>
</dbReference>
<evidence type="ECO:0000256" key="4">
    <source>
        <dbReference type="ARBA" id="ARBA00021948"/>
    </source>
</evidence>
<proteinExistence type="inferred from homology"/>
<keyword evidence="10" id="KW-1185">Reference proteome</keyword>
<comment type="similarity">
    <text evidence="2 8">Belongs to the ComB family.</text>
</comment>
<dbReference type="InterPro" id="IPR036702">
    <property type="entry name" value="ComB-like_sf"/>
</dbReference>
<accession>A0A1I2ALY6</accession>
<dbReference type="HAMAP" id="MF_00490">
    <property type="entry name" value="ComB"/>
    <property type="match status" value="1"/>
</dbReference>
<name>A0A1I2ALY6_9BACT</name>
<evidence type="ECO:0000256" key="6">
    <source>
        <dbReference type="ARBA" id="ARBA00022842"/>
    </source>
</evidence>